<name>A0A9D3XB77_9SAUR</name>
<accession>A0A9D3XB77</accession>
<evidence type="ECO:0000313" key="2">
    <source>
        <dbReference type="EMBL" id="KAH1176478.1"/>
    </source>
</evidence>
<sequence>MGDMLGLLATRPSSSLRESWEDRLPHLLPLCRALDREGMAVTPLCTGLRKQTPLHPVETTRGTGDAGRQNSSPPAWEQLGTALALITNAKTLQYSTPTACSSTPSNM</sequence>
<evidence type="ECO:0000313" key="3">
    <source>
        <dbReference type="Proteomes" id="UP000827986"/>
    </source>
</evidence>
<keyword evidence="3" id="KW-1185">Reference proteome</keyword>
<evidence type="ECO:0000256" key="1">
    <source>
        <dbReference type="SAM" id="MobiDB-lite"/>
    </source>
</evidence>
<protein>
    <submittedName>
        <fullName evidence="2">Uncharacterized protein</fullName>
    </submittedName>
</protein>
<comment type="caution">
    <text evidence="2">The sequence shown here is derived from an EMBL/GenBank/DDBJ whole genome shotgun (WGS) entry which is preliminary data.</text>
</comment>
<reference evidence="2" key="1">
    <citation type="submission" date="2021-09" db="EMBL/GenBank/DDBJ databases">
        <title>The genome of Mauremys mutica provides insights into the evolution of semi-aquatic lifestyle.</title>
        <authorList>
            <person name="Gong S."/>
            <person name="Gao Y."/>
        </authorList>
    </citation>
    <scope>NUCLEOTIDE SEQUENCE</scope>
    <source>
        <strain evidence="2">MM-2020</strain>
        <tissue evidence="2">Muscle</tissue>
    </source>
</reference>
<organism evidence="2 3">
    <name type="scientific">Mauremys mutica</name>
    <name type="common">yellowpond turtle</name>
    <dbReference type="NCBI Taxonomy" id="74926"/>
    <lineage>
        <taxon>Eukaryota</taxon>
        <taxon>Metazoa</taxon>
        <taxon>Chordata</taxon>
        <taxon>Craniata</taxon>
        <taxon>Vertebrata</taxon>
        <taxon>Euteleostomi</taxon>
        <taxon>Archelosauria</taxon>
        <taxon>Testudinata</taxon>
        <taxon>Testudines</taxon>
        <taxon>Cryptodira</taxon>
        <taxon>Durocryptodira</taxon>
        <taxon>Testudinoidea</taxon>
        <taxon>Geoemydidae</taxon>
        <taxon>Geoemydinae</taxon>
        <taxon>Mauremys</taxon>
    </lineage>
</organism>
<dbReference type="EMBL" id="JAHDVG010000475">
    <property type="protein sequence ID" value="KAH1176478.1"/>
    <property type="molecule type" value="Genomic_DNA"/>
</dbReference>
<dbReference type="AlphaFoldDB" id="A0A9D3XB77"/>
<proteinExistence type="predicted"/>
<gene>
    <name evidence="2" type="ORF">KIL84_021212</name>
</gene>
<dbReference type="Proteomes" id="UP000827986">
    <property type="component" value="Unassembled WGS sequence"/>
</dbReference>
<feature type="region of interest" description="Disordered" evidence="1">
    <location>
        <begin position="52"/>
        <end position="75"/>
    </location>
</feature>